<evidence type="ECO:0000256" key="6">
    <source>
        <dbReference type="ARBA" id="ARBA00023033"/>
    </source>
</evidence>
<evidence type="ECO:0000256" key="1">
    <source>
        <dbReference type="ARBA" id="ARBA00001974"/>
    </source>
</evidence>
<dbReference type="Pfam" id="PF00743">
    <property type="entry name" value="FMO-like"/>
    <property type="match status" value="1"/>
</dbReference>
<dbReference type="GO" id="GO:0050661">
    <property type="term" value="F:NADP binding"/>
    <property type="evidence" value="ECO:0007669"/>
    <property type="project" value="InterPro"/>
</dbReference>
<keyword evidence="5" id="KW-0560">Oxidoreductase</keyword>
<protein>
    <submittedName>
        <fullName evidence="8">NAD(P)/FAD-dependent oxidoreductase</fullName>
    </submittedName>
</protein>
<evidence type="ECO:0000313" key="10">
    <source>
        <dbReference type="Proteomes" id="UP000580709"/>
    </source>
</evidence>
<dbReference type="OrthoDB" id="5168853at2"/>
<comment type="caution">
    <text evidence="8">The sequence shown here is derived from an EMBL/GenBank/DDBJ whole genome shotgun (WGS) entry which is preliminary data.</text>
</comment>
<dbReference type="InterPro" id="IPR051820">
    <property type="entry name" value="FAD-binding_MO"/>
</dbReference>
<dbReference type="PRINTS" id="PR00411">
    <property type="entry name" value="PNDRDTASEI"/>
</dbReference>
<evidence type="ECO:0000313" key="9">
    <source>
        <dbReference type="Proteomes" id="UP000336646"/>
    </source>
</evidence>
<dbReference type="PANTHER" id="PTHR43872:SF1">
    <property type="entry name" value="MONOOXYGENASE, PUTATIVE (AFU_ORTHOLOGUE AFUA_8G02570)-RELATED"/>
    <property type="match status" value="1"/>
</dbReference>
<dbReference type="Proteomes" id="UP000580709">
    <property type="component" value="Unassembled WGS sequence"/>
</dbReference>
<comment type="similarity">
    <text evidence="2">Belongs to the FAD-binding monooxygenase family.</text>
</comment>
<dbReference type="Gene3D" id="3.50.50.60">
    <property type="entry name" value="FAD/NAD(P)-binding domain"/>
    <property type="match status" value="2"/>
</dbReference>
<dbReference type="GO" id="GO:0050660">
    <property type="term" value="F:flavin adenine dinucleotide binding"/>
    <property type="evidence" value="ECO:0007669"/>
    <property type="project" value="InterPro"/>
</dbReference>
<evidence type="ECO:0000313" key="7">
    <source>
        <dbReference type="EMBL" id="MBA4505977.1"/>
    </source>
</evidence>
<organism evidence="8 9">
    <name type="scientific">Corynebacterium sanguinis</name>
    <dbReference type="NCBI Taxonomy" id="2594913"/>
    <lineage>
        <taxon>Bacteria</taxon>
        <taxon>Bacillati</taxon>
        <taxon>Actinomycetota</taxon>
        <taxon>Actinomycetes</taxon>
        <taxon>Mycobacteriales</taxon>
        <taxon>Corynebacteriaceae</taxon>
        <taxon>Corynebacterium</taxon>
    </lineage>
</organism>
<evidence type="ECO:0000256" key="4">
    <source>
        <dbReference type="ARBA" id="ARBA00022827"/>
    </source>
</evidence>
<keyword evidence="4" id="KW-0274">FAD</keyword>
<gene>
    <name evidence="8" type="ORF">EKI59_01030</name>
    <name evidence="7" type="ORF">H0H28_11780</name>
</gene>
<dbReference type="Proteomes" id="UP000336646">
    <property type="component" value="Unassembled WGS sequence"/>
</dbReference>
<sequence>MSTIDTLHRDVLIIGAGLSGINVAYRLPQGTTYEIIEARDRIGGTWDLFRYPGVRSDSDVFTLSYPFRPWTGHNSIVDGADLRDYIEDTADHYGISERITFNTRAVAANWDSESGQWTVSCEQDGNRVVYTARFLVAASGYYDYDNPHDPAFAGVEDFTGTILHPQFWPEDISFTGKNVVVIGSGATAMTLVPVLAEKAAKVTMLQRTPTYVLSQPRVDKLGNVIRSVLPRKLANTVMRSKNSAQQWVLVALSARFPSVVKRALNIATIVSTRSRTTAHEHFTPPYNPWEQRLCVVPDGDLFRALRQSRAEVVTAHIDHFVADGIKLVDGGVVPADVIVTATGLRIKLLGGVELSIDGRAVDFSERYTWYGTMYSDVPNFAAVIGYINHSWTVRSDLTAKMIARILRRLRASQSTSVTPVTPATVGEGRPYMDMQSGYLSRAAAVMPRSTQNYPWSAKQNVLEDTWNTSRARLDDGLVWS</sequence>
<proteinExistence type="inferred from homology"/>
<evidence type="ECO:0000256" key="5">
    <source>
        <dbReference type="ARBA" id="ARBA00023002"/>
    </source>
</evidence>
<name>A0A6C1U017_9CORY</name>
<evidence type="ECO:0000256" key="2">
    <source>
        <dbReference type="ARBA" id="ARBA00010139"/>
    </source>
</evidence>
<dbReference type="EMBL" id="RXIR01000001">
    <property type="protein sequence ID" value="TVS30394.1"/>
    <property type="molecule type" value="Genomic_DNA"/>
</dbReference>
<dbReference type="GeneID" id="74900991"/>
<accession>A0A6C1U017</accession>
<evidence type="ECO:0000256" key="3">
    <source>
        <dbReference type="ARBA" id="ARBA00022630"/>
    </source>
</evidence>
<keyword evidence="6" id="KW-0503">Monooxygenase</keyword>
<dbReference type="PANTHER" id="PTHR43872">
    <property type="entry name" value="MONOOXYGENASE, PUTATIVE (AFU_ORTHOLOGUE AFUA_8G02570)-RELATED"/>
    <property type="match status" value="1"/>
</dbReference>
<dbReference type="EMBL" id="JACEOR010000540">
    <property type="protein sequence ID" value="MBA4505977.1"/>
    <property type="molecule type" value="Genomic_DNA"/>
</dbReference>
<dbReference type="GO" id="GO:0004499">
    <property type="term" value="F:N,N-dimethylaniline monooxygenase activity"/>
    <property type="evidence" value="ECO:0007669"/>
    <property type="project" value="InterPro"/>
</dbReference>
<dbReference type="SUPFAM" id="SSF51905">
    <property type="entry name" value="FAD/NAD(P)-binding domain"/>
    <property type="match status" value="1"/>
</dbReference>
<dbReference type="RefSeq" id="WP_144317305.1">
    <property type="nucleotide sequence ID" value="NZ_CP038157.1"/>
</dbReference>
<keyword evidence="10" id="KW-1185">Reference proteome</keyword>
<dbReference type="InterPro" id="IPR020946">
    <property type="entry name" value="Flavin_mOase-like"/>
</dbReference>
<reference evidence="8 9" key="1">
    <citation type="submission" date="2018-12" db="EMBL/GenBank/DDBJ databases">
        <title>Corynebacterium sanguinis sp. nov., a clinically-associated and environmental corynebacterium.</title>
        <authorList>
            <person name="Gonzales-Siles L."/>
            <person name="Jaen-Luchoro D."/>
            <person name="Cardew S."/>
            <person name="Inganas E."/>
            <person name="Ohlen M."/>
            <person name="Jensie-Markopolous S."/>
            <person name="Pinyeiro-Iglesias B."/>
            <person name="Molin K."/>
            <person name="Skovbjerg S."/>
            <person name="Svensson-Stadler L."/>
            <person name="Funke G."/>
            <person name="Moore E.R.B."/>
        </authorList>
    </citation>
    <scope>NUCLEOTIDE SEQUENCE [LARGE SCALE GENOMIC DNA]</scope>
    <source>
        <strain evidence="8 9">58734</strain>
    </source>
</reference>
<evidence type="ECO:0000313" key="8">
    <source>
        <dbReference type="EMBL" id="TVS30394.1"/>
    </source>
</evidence>
<dbReference type="AlphaFoldDB" id="A0A6C1U017"/>
<reference evidence="7 10" key="2">
    <citation type="submission" date="2020-07" db="EMBL/GenBank/DDBJ databases">
        <authorList>
            <person name="Khare M."/>
        </authorList>
    </citation>
    <scope>NUCLEOTIDE SEQUENCE [LARGE SCALE GENOMIC DNA]</scope>
    <source>
        <strain evidence="7 10">P8776</strain>
    </source>
</reference>
<comment type="cofactor">
    <cofactor evidence="1">
        <name>FAD</name>
        <dbReference type="ChEBI" id="CHEBI:57692"/>
    </cofactor>
</comment>
<dbReference type="InterPro" id="IPR036188">
    <property type="entry name" value="FAD/NAD-bd_sf"/>
</dbReference>
<keyword evidence="3" id="KW-0285">Flavoprotein</keyword>